<gene>
    <name evidence="4" type="ORF">CBR_g12239</name>
</gene>
<keyword evidence="5" id="KW-1185">Reference proteome</keyword>
<dbReference type="OMA" id="DNQMHQE"/>
<proteinExistence type="inferred from homology"/>
<dbReference type="STRING" id="69332.A0A388KRP2"/>
<feature type="compositionally biased region" description="Low complexity" evidence="3">
    <location>
        <begin position="669"/>
        <end position="687"/>
    </location>
</feature>
<evidence type="ECO:0000313" key="4">
    <source>
        <dbReference type="EMBL" id="GBG72668.1"/>
    </source>
</evidence>
<feature type="region of interest" description="Disordered" evidence="3">
    <location>
        <begin position="499"/>
        <end position="525"/>
    </location>
</feature>
<dbReference type="Gene3D" id="1.25.10.10">
    <property type="entry name" value="Leucine-rich Repeat Variant"/>
    <property type="match status" value="1"/>
</dbReference>
<dbReference type="EMBL" id="BFEA01000169">
    <property type="protein sequence ID" value="GBG72668.1"/>
    <property type="molecule type" value="Genomic_DNA"/>
</dbReference>
<evidence type="ECO:0000256" key="2">
    <source>
        <dbReference type="ARBA" id="ARBA00023306"/>
    </source>
</evidence>
<dbReference type="AlphaFoldDB" id="A0A388KRP2"/>
<organism evidence="4 5">
    <name type="scientific">Chara braunii</name>
    <name type="common">Braun's stonewort</name>
    <dbReference type="NCBI Taxonomy" id="69332"/>
    <lineage>
        <taxon>Eukaryota</taxon>
        <taxon>Viridiplantae</taxon>
        <taxon>Streptophyta</taxon>
        <taxon>Charophyceae</taxon>
        <taxon>Charales</taxon>
        <taxon>Characeae</taxon>
        <taxon>Chara</taxon>
    </lineage>
</organism>
<dbReference type="SUPFAM" id="SSF48371">
    <property type="entry name" value="ARM repeat"/>
    <property type="match status" value="1"/>
</dbReference>
<dbReference type="GO" id="GO:0019903">
    <property type="term" value="F:protein phosphatase binding"/>
    <property type="evidence" value="ECO:0007669"/>
    <property type="project" value="InterPro"/>
</dbReference>
<feature type="compositionally biased region" description="Acidic residues" evidence="3">
    <location>
        <begin position="601"/>
        <end position="610"/>
    </location>
</feature>
<dbReference type="PANTHER" id="PTHR12634:SF8">
    <property type="entry name" value="FIERY MOUNTAIN, ISOFORM D"/>
    <property type="match status" value="1"/>
</dbReference>
<name>A0A388KRP2_CHABU</name>
<dbReference type="Pfam" id="PF04499">
    <property type="entry name" value="SAPS"/>
    <property type="match status" value="2"/>
</dbReference>
<dbReference type="PANTHER" id="PTHR12634">
    <property type="entry name" value="SIT4 YEAST -ASSOCIATING PROTEIN-RELATED"/>
    <property type="match status" value="1"/>
</dbReference>
<comment type="similarity">
    <text evidence="1">Belongs to the SAPS family.</text>
</comment>
<dbReference type="Gramene" id="GBG72668">
    <property type="protein sequence ID" value="GBG72668"/>
    <property type="gene ID" value="CBR_g12239"/>
</dbReference>
<dbReference type="InterPro" id="IPR011989">
    <property type="entry name" value="ARM-like"/>
</dbReference>
<evidence type="ECO:0000313" key="5">
    <source>
        <dbReference type="Proteomes" id="UP000265515"/>
    </source>
</evidence>
<dbReference type="InterPro" id="IPR016024">
    <property type="entry name" value="ARM-type_fold"/>
</dbReference>
<keyword evidence="2" id="KW-0131">Cell cycle</keyword>
<feature type="region of interest" description="Disordered" evidence="3">
    <location>
        <begin position="417"/>
        <end position="442"/>
    </location>
</feature>
<evidence type="ECO:0000256" key="1">
    <source>
        <dbReference type="ARBA" id="ARBA00006180"/>
    </source>
</evidence>
<dbReference type="GO" id="GO:0019888">
    <property type="term" value="F:protein phosphatase regulator activity"/>
    <property type="evidence" value="ECO:0007669"/>
    <property type="project" value="TreeGrafter"/>
</dbReference>
<reference evidence="4 5" key="1">
    <citation type="journal article" date="2018" name="Cell">
        <title>The Chara Genome: Secondary Complexity and Implications for Plant Terrestrialization.</title>
        <authorList>
            <person name="Nishiyama T."/>
            <person name="Sakayama H."/>
            <person name="Vries J.D."/>
            <person name="Buschmann H."/>
            <person name="Saint-Marcoux D."/>
            <person name="Ullrich K.K."/>
            <person name="Haas F.B."/>
            <person name="Vanderstraeten L."/>
            <person name="Becker D."/>
            <person name="Lang D."/>
            <person name="Vosolsobe S."/>
            <person name="Rombauts S."/>
            <person name="Wilhelmsson P.K.I."/>
            <person name="Janitza P."/>
            <person name="Kern R."/>
            <person name="Heyl A."/>
            <person name="Rumpler F."/>
            <person name="Villalobos L.I.A.C."/>
            <person name="Clay J.M."/>
            <person name="Skokan R."/>
            <person name="Toyoda A."/>
            <person name="Suzuki Y."/>
            <person name="Kagoshima H."/>
            <person name="Schijlen E."/>
            <person name="Tajeshwar N."/>
            <person name="Catarino B."/>
            <person name="Hetherington A.J."/>
            <person name="Saltykova A."/>
            <person name="Bonnot C."/>
            <person name="Breuninger H."/>
            <person name="Symeonidi A."/>
            <person name="Radhakrishnan G.V."/>
            <person name="Van Nieuwerburgh F."/>
            <person name="Deforce D."/>
            <person name="Chang C."/>
            <person name="Karol K.G."/>
            <person name="Hedrich R."/>
            <person name="Ulvskov P."/>
            <person name="Glockner G."/>
            <person name="Delwiche C.F."/>
            <person name="Petrasek J."/>
            <person name="Van de Peer Y."/>
            <person name="Friml J."/>
            <person name="Beilby M."/>
            <person name="Dolan L."/>
            <person name="Kohara Y."/>
            <person name="Sugano S."/>
            <person name="Fujiyama A."/>
            <person name="Delaux P.-M."/>
            <person name="Quint M."/>
            <person name="TheiBen G."/>
            <person name="Hagemann M."/>
            <person name="Harholt J."/>
            <person name="Dunand C."/>
            <person name="Zachgo S."/>
            <person name="Langdale J."/>
            <person name="Maumus F."/>
            <person name="Straeten D.V.D."/>
            <person name="Gould S.B."/>
            <person name="Rensing S.A."/>
        </authorList>
    </citation>
    <scope>NUCLEOTIDE SEQUENCE [LARGE SCALE GENOMIC DNA]</scope>
    <source>
        <strain evidence="4 5">S276</strain>
    </source>
</reference>
<feature type="compositionally biased region" description="Basic and acidic residues" evidence="3">
    <location>
        <begin position="500"/>
        <end position="519"/>
    </location>
</feature>
<comment type="caution">
    <text evidence="4">The sequence shown here is derived from an EMBL/GenBank/DDBJ whole genome shotgun (WGS) entry which is preliminary data.</text>
</comment>
<feature type="region of interest" description="Disordered" evidence="3">
    <location>
        <begin position="666"/>
        <end position="704"/>
    </location>
</feature>
<evidence type="ECO:0000256" key="3">
    <source>
        <dbReference type="SAM" id="MobiDB-lite"/>
    </source>
</evidence>
<feature type="region of interest" description="Disordered" evidence="3">
    <location>
        <begin position="575"/>
        <end position="617"/>
    </location>
</feature>
<sequence length="901" mass="98535">MFWRVTGLATTSPVDIILDRDSYTLEELLDEDDLIQECKALSTRLLTFLRAKPQVLQLLRYVVEEPSPEADEKRVFKYPFVSCEVFTCEIDSVFNTLLEDDELMGLLFSFVEADRPHGPLLAGYFSKVVICLLVRRTDEVMTYLQAHQDLLKKLVDLIGITSIMEVLMRLVGADEQILMFHPNSIQWLVDTDILEMIIDKLSPQYSADVHANAAEVLSAVARTPSVLSSQLASSRLVGKLFKYVLEDKSCRSAMVNSLSVCITLLDPKRVANAAEAGVARGIHVPDNLQSANPDEVDGMLQSLGDLLALLDITGDETVLPTTYGQLKPPLGIHRLKIVEFISILLQTGSEMARVELIRLGAIQMVLKLFFQFPYNNLLHHQVEIIIATILDCGNPGLIDNLMRDCDLVTRVLDTDADPIAPDSAPEYSSQDQHPKRPPNRVGNIGHITKICNKLVQVACSNSKVDAYLKANERWAEWQSSVLQKRNQIEDIFKWACGRPPVEDRHGDSDEDEFGPKDFDIPMGGNMSRDAPYRYGVEFDPDDAEEAEALTSYQRHIEDVFFEEAAEGVMRTLRIDEHDSDEEDMPSGPTSSSPHARMRVEDSDDSDDEENPSPGVAAAAAAAGVAAVSSVFSSATDSPVDLFAVHAMRENSNPGWCAFTDEERLETEASVSATSTSPSKVPVSLSSPPGSPTQDNHGSDRNNNSTLADEIALPESAESRDGTSVPGDFDDVIVEDQMDTGTANASGQQPLVSSAQSESMAVGAVHGAMTDGPQEDCGPGENHSGEPAGVVGKNLDMDLEGSVKVFEVVPKDPECTVVQGNAAENNPFGNDIFGGSSFQAVPCPADAANDTPKLQRENSIEGKTGISVDSSLNVSRTTDEVDPRYNDTNFWRSNYLKDEEMT</sequence>
<dbReference type="OrthoDB" id="295029at2759"/>
<accession>A0A388KRP2</accession>
<dbReference type="Proteomes" id="UP000265515">
    <property type="component" value="Unassembled WGS sequence"/>
</dbReference>
<dbReference type="InterPro" id="IPR007587">
    <property type="entry name" value="SAPS"/>
</dbReference>
<protein>
    <submittedName>
        <fullName evidence="4">Uncharacterized protein</fullName>
    </submittedName>
</protein>